<dbReference type="Pfam" id="PF00005">
    <property type="entry name" value="ABC_tran"/>
    <property type="match status" value="1"/>
</dbReference>
<dbReference type="AlphaFoldDB" id="A0A7J7GYY2"/>
<dbReference type="PANTHER" id="PTHR43394">
    <property type="entry name" value="ATP-DEPENDENT PERMEASE MDL1, MITOCHONDRIAL"/>
    <property type="match status" value="1"/>
</dbReference>
<dbReference type="GO" id="GO:0005743">
    <property type="term" value="C:mitochondrial inner membrane"/>
    <property type="evidence" value="ECO:0007669"/>
    <property type="project" value="TreeGrafter"/>
</dbReference>
<dbReference type="GO" id="GO:0016887">
    <property type="term" value="F:ATP hydrolysis activity"/>
    <property type="evidence" value="ECO:0007669"/>
    <property type="project" value="InterPro"/>
</dbReference>
<evidence type="ECO:0000256" key="2">
    <source>
        <dbReference type="ARBA" id="ARBA00022448"/>
    </source>
</evidence>
<evidence type="ECO:0000256" key="4">
    <source>
        <dbReference type="ARBA" id="ARBA00022737"/>
    </source>
</evidence>
<keyword evidence="4" id="KW-0677">Repeat</keyword>
<evidence type="ECO:0000313" key="9">
    <source>
        <dbReference type="Proteomes" id="UP000593564"/>
    </source>
</evidence>
<evidence type="ECO:0000256" key="6">
    <source>
        <dbReference type="ARBA" id="ARBA00023136"/>
    </source>
</evidence>
<dbReference type="PANTHER" id="PTHR43394:SF11">
    <property type="entry name" value="ATP-BINDING CASSETTE TRANSPORTER"/>
    <property type="match status" value="1"/>
</dbReference>
<dbReference type="Gene3D" id="3.40.50.300">
    <property type="entry name" value="P-loop containing nucleotide triphosphate hydrolases"/>
    <property type="match status" value="1"/>
</dbReference>
<comment type="subcellular location">
    <subcellularLocation>
        <location evidence="1">Membrane</location>
        <topology evidence="1">Multi-pass membrane protein</topology>
    </subcellularLocation>
</comment>
<keyword evidence="3" id="KW-0812">Transmembrane</keyword>
<accession>A0A7J7GYY2</accession>
<keyword evidence="5" id="KW-1133">Transmembrane helix</keyword>
<protein>
    <recommendedName>
        <fullName evidence="7">ABC transporter domain-containing protein</fullName>
    </recommendedName>
</protein>
<proteinExistence type="predicted"/>
<evidence type="ECO:0000256" key="3">
    <source>
        <dbReference type="ARBA" id="ARBA00022692"/>
    </source>
</evidence>
<evidence type="ECO:0000256" key="5">
    <source>
        <dbReference type="ARBA" id="ARBA00022989"/>
    </source>
</evidence>
<dbReference type="Proteomes" id="UP000593564">
    <property type="component" value="Unassembled WGS sequence"/>
</dbReference>
<gene>
    <name evidence="8" type="ORF">HYC85_015409</name>
</gene>
<dbReference type="GO" id="GO:0090374">
    <property type="term" value="P:oligopeptide export from mitochondrion"/>
    <property type="evidence" value="ECO:0007669"/>
    <property type="project" value="TreeGrafter"/>
</dbReference>
<sequence>MHLSPSDDNSCMKDGYAMFCGERGVQLSGGQKQRIALARAILKNPSILLLDEATSALDSKSESVVQEAMENLMVGRTCVIVAHRLSTIQKSDSIAVIDNGKIAEEGPHDELVAKREKSIYYSLLARDNRFLNYDNGRNCQTSSTHIASIQNLALYMQQH</sequence>
<keyword evidence="2" id="KW-0813">Transport</keyword>
<dbReference type="GO" id="GO:0015421">
    <property type="term" value="F:ABC-type oligopeptide transporter activity"/>
    <property type="evidence" value="ECO:0007669"/>
    <property type="project" value="TreeGrafter"/>
</dbReference>
<evidence type="ECO:0000259" key="7">
    <source>
        <dbReference type="Pfam" id="PF00005"/>
    </source>
</evidence>
<feature type="domain" description="ABC transporter" evidence="7">
    <location>
        <begin position="21"/>
        <end position="55"/>
    </location>
</feature>
<reference evidence="8 9" key="2">
    <citation type="submission" date="2020-07" db="EMBL/GenBank/DDBJ databases">
        <title>Genome assembly of wild tea tree DASZ reveals pedigree and selection history of tea varieties.</title>
        <authorList>
            <person name="Zhang W."/>
        </authorList>
    </citation>
    <scope>NUCLEOTIDE SEQUENCE [LARGE SCALE GENOMIC DNA]</scope>
    <source>
        <strain evidence="9">cv. G240</strain>
        <tissue evidence="8">Leaf</tissue>
    </source>
</reference>
<reference evidence="9" key="1">
    <citation type="journal article" date="2020" name="Nat. Commun.">
        <title>Genome assembly of wild tea tree DASZ reveals pedigree and selection history of tea varieties.</title>
        <authorList>
            <person name="Zhang W."/>
            <person name="Zhang Y."/>
            <person name="Qiu H."/>
            <person name="Guo Y."/>
            <person name="Wan H."/>
            <person name="Zhang X."/>
            <person name="Scossa F."/>
            <person name="Alseekh S."/>
            <person name="Zhang Q."/>
            <person name="Wang P."/>
            <person name="Xu L."/>
            <person name="Schmidt M.H."/>
            <person name="Jia X."/>
            <person name="Li D."/>
            <person name="Zhu A."/>
            <person name="Guo F."/>
            <person name="Chen W."/>
            <person name="Ni D."/>
            <person name="Usadel B."/>
            <person name="Fernie A.R."/>
            <person name="Wen W."/>
        </authorList>
    </citation>
    <scope>NUCLEOTIDE SEQUENCE [LARGE SCALE GENOMIC DNA]</scope>
    <source>
        <strain evidence="9">cv. G240</strain>
    </source>
</reference>
<evidence type="ECO:0000313" key="8">
    <source>
        <dbReference type="EMBL" id="KAF5945181.1"/>
    </source>
</evidence>
<dbReference type="Gene3D" id="1.20.1560.10">
    <property type="entry name" value="ABC transporter type 1, transmembrane domain"/>
    <property type="match status" value="1"/>
</dbReference>
<dbReference type="GO" id="GO:0005524">
    <property type="term" value="F:ATP binding"/>
    <property type="evidence" value="ECO:0007669"/>
    <property type="project" value="InterPro"/>
</dbReference>
<dbReference type="InterPro" id="IPR036640">
    <property type="entry name" value="ABC1_TM_sf"/>
</dbReference>
<dbReference type="InterPro" id="IPR003439">
    <property type="entry name" value="ABC_transporter-like_ATP-bd"/>
</dbReference>
<dbReference type="EMBL" id="JACBKZ010000007">
    <property type="protein sequence ID" value="KAF5945181.1"/>
    <property type="molecule type" value="Genomic_DNA"/>
</dbReference>
<name>A0A7J7GYY2_CAMSI</name>
<keyword evidence="6" id="KW-0472">Membrane</keyword>
<organism evidence="8 9">
    <name type="scientific">Camellia sinensis</name>
    <name type="common">Tea plant</name>
    <name type="synonym">Thea sinensis</name>
    <dbReference type="NCBI Taxonomy" id="4442"/>
    <lineage>
        <taxon>Eukaryota</taxon>
        <taxon>Viridiplantae</taxon>
        <taxon>Streptophyta</taxon>
        <taxon>Embryophyta</taxon>
        <taxon>Tracheophyta</taxon>
        <taxon>Spermatophyta</taxon>
        <taxon>Magnoliopsida</taxon>
        <taxon>eudicotyledons</taxon>
        <taxon>Gunneridae</taxon>
        <taxon>Pentapetalae</taxon>
        <taxon>asterids</taxon>
        <taxon>Ericales</taxon>
        <taxon>Theaceae</taxon>
        <taxon>Camellia</taxon>
    </lineage>
</organism>
<evidence type="ECO:0000256" key="1">
    <source>
        <dbReference type="ARBA" id="ARBA00004141"/>
    </source>
</evidence>
<dbReference type="InterPro" id="IPR027417">
    <property type="entry name" value="P-loop_NTPase"/>
</dbReference>
<comment type="caution">
    <text evidence="8">The sequence shown here is derived from an EMBL/GenBank/DDBJ whole genome shotgun (WGS) entry which is preliminary data.</text>
</comment>
<keyword evidence="9" id="KW-1185">Reference proteome</keyword>
<dbReference type="InterPro" id="IPR039421">
    <property type="entry name" value="Type_1_exporter"/>
</dbReference>
<dbReference type="SUPFAM" id="SSF52540">
    <property type="entry name" value="P-loop containing nucleoside triphosphate hydrolases"/>
    <property type="match status" value="1"/>
</dbReference>